<keyword evidence="3" id="KW-0496">Mitochondrion</keyword>
<dbReference type="GO" id="GO:0005739">
    <property type="term" value="C:mitochondrion"/>
    <property type="evidence" value="ECO:0007669"/>
    <property type="project" value="UniProtKB-SubCell"/>
</dbReference>
<dbReference type="WBParaSite" id="Pan_g7944.t1">
    <property type="protein sequence ID" value="Pan_g7944.t1"/>
    <property type="gene ID" value="Pan_g7944"/>
</dbReference>
<comment type="subcellular location">
    <subcellularLocation>
        <location evidence="3">Mitochondrion</location>
    </subcellularLocation>
</comment>
<keyword evidence="2" id="KW-1015">Disulfide bond</keyword>
<reference evidence="4" key="1">
    <citation type="journal article" date="2013" name="Genetics">
        <title>The draft genome and transcriptome of Panagrellus redivivus are shaped by the harsh demands of a free-living lifestyle.</title>
        <authorList>
            <person name="Srinivasan J."/>
            <person name="Dillman A.R."/>
            <person name="Macchietto M.G."/>
            <person name="Heikkinen L."/>
            <person name="Lakso M."/>
            <person name="Fracchia K.M."/>
            <person name="Antoshechkin I."/>
            <person name="Mortazavi A."/>
            <person name="Wong G."/>
            <person name="Sternberg P.W."/>
        </authorList>
    </citation>
    <scope>NUCLEOTIDE SEQUENCE [LARGE SCALE GENOMIC DNA]</scope>
    <source>
        <strain evidence="4">MT8872</strain>
    </source>
</reference>
<evidence type="ECO:0000256" key="2">
    <source>
        <dbReference type="ARBA" id="ARBA00023157"/>
    </source>
</evidence>
<accession>A0A7E5A1F5</accession>
<comment type="similarity">
    <text evidence="1 3">Belongs to the CMC family.</text>
</comment>
<evidence type="ECO:0000256" key="3">
    <source>
        <dbReference type="RuleBase" id="RU364104"/>
    </source>
</evidence>
<dbReference type="AlphaFoldDB" id="A0A7E5A1F5"/>
<proteinExistence type="inferred from homology"/>
<evidence type="ECO:0000313" key="4">
    <source>
        <dbReference type="Proteomes" id="UP000492821"/>
    </source>
</evidence>
<organism evidence="4 5">
    <name type="scientific">Panagrellus redivivus</name>
    <name type="common">Microworm</name>
    <dbReference type="NCBI Taxonomy" id="6233"/>
    <lineage>
        <taxon>Eukaryota</taxon>
        <taxon>Metazoa</taxon>
        <taxon>Ecdysozoa</taxon>
        <taxon>Nematoda</taxon>
        <taxon>Chromadorea</taxon>
        <taxon>Rhabditida</taxon>
        <taxon>Tylenchina</taxon>
        <taxon>Panagrolaimomorpha</taxon>
        <taxon>Panagrolaimoidea</taxon>
        <taxon>Panagrolaimidae</taxon>
        <taxon>Panagrellus</taxon>
    </lineage>
</organism>
<dbReference type="Pfam" id="PF08583">
    <property type="entry name" value="Cmc1"/>
    <property type="match status" value="1"/>
</dbReference>
<keyword evidence="4" id="KW-1185">Reference proteome</keyword>
<sequence length="100" mass="12025">MQPDLSPHLHTVECNKLVELMYRCFDEHPIKRYIGECSFWDEAVWQCTKKERIWRRDNNPKYGKRFVELKHLPEDYYTPILHKLKSDGLLNTDSNNGCKI</sequence>
<evidence type="ECO:0000313" key="5">
    <source>
        <dbReference type="WBParaSite" id="Pan_g7944.t1"/>
    </source>
</evidence>
<name>A0A7E5A1F5_PANRE</name>
<dbReference type="Proteomes" id="UP000492821">
    <property type="component" value="Unassembled WGS sequence"/>
</dbReference>
<evidence type="ECO:0000256" key="1">
    <source>
        <dbReference type="ARBA" id="ARBA00007347"/>
    </source>
</evidence>
<reference evidence="5" key="2">
    <citation type="submission" date="2020-10" db="UniProtKB">
        <authorList>
            <consortium name="WormBaseParasite"/>
        </authorList>
    </citation>
    <scope>IDENTIFICATION</scope>
</reference>
<dbReference type="InterPro" id="IPR013892">
    <property type="entry name" value="Cyt_c_biogenesis_Cmc1-like"/>
</dbReference>
<protein>
    <recommendedName>
        <fullName evidence="3">COX assembly mitochondrial protein</fullName>
    </recommendedName>
</protein>